<protein>
    <submittedName>
        <fullName evidence="3">DUF1996 domain-containing protein</fullName>
    </submittedName>
</protein>
<gene>
    <name evidence="3" type="ORF">ACFQ1S_01965</name>
</gene>
<dbReference type="Pfam" id="PF09362">
    <property type="entry name" value="DUF1996"/>
    <property type="match status" value="1"/>
</dbReference>
<dbReference type="EMBL" id="JBHTIS010000056">
    <property type="protein sequence ID" value="MFD1044442.1"/>
    <property type="molecule type" value="Genomic_DNA"/>
</dbReference>
<feature type="domain" description="DUF1996" evidence="2">
    <location>
        <begin position="331"/>
        <end position="467"/>
    </location>
</feature>
<feature type="compositionally biased region" description="Low complexity" evidence="1">
    <location>
        <begin position="245"/>
        <end position="262"/>
    </location>
</feature>
<sequence length="489" mass="52850">MARPNGRHRISRSTKIATAGVGLALAVGAIVVINTAGSPTSARADAADPSFFVDITKVKANVKKPKEQNGASTGTFTVDCGENQNGHFNPDNFIAQPNVKNGAQHLHDYVGNLSTNADSNNKSLLAAGTTCKNGDQSAYFWPVIRIDREDNNGEKQADKAKKDAQQNQGKSNKDKQNRKNDTGNGTNNGDNADQNTGDNAADQNDQAGAGQNKKDKQANADQQGQKNQQNNKNAQQNQDDKADQNAKNQDGQGKNDNQGGKAAQDDNKNNNDQNQQDKNNNKNDKNDNAGQNNGGQAQELPGVNDKNEVAGNDGEIVEPAKAELTFRGSPTGNVVAMPKFLKVLYGDAKVNLNGPKNARDSWTCAGFEDKVLMNKYPICPNGAAVKRIHAFPSCWDGKNTDSANHRDHIVFADDNGNCKKGFKAVPQLVVTLTYNIPQDVQEKGQYKVDSFPEEEHDPFSDHDDFANVMSNQIMGRVVDCINNGKTCKE</sequence>
<dbReference type="InterPro" id="IPR018535">
    <property type="entry name" value="DUF1996"/>
</dbReference>
<evidence type="ECO:0000259" key="2">
    <source>
        <dbReference type="Pfam" id="PF09362"/>
    </source>
</evidence>
<accession>A0ABW3M2C3</accession>
<dbReference type="Proteomes" id="UP001597045">
    <property type="component" value="Unassembled WGS sequence"/>
</dbReference>
<feature type="compositionally biased region" description="Low complexity" evidence="1">
    <location>
        <begin position="288"/>
        <end position="298"/>
    </location>
</feature>
<feature type="compositionally biased region" description="Basic and acidic residues" evidence="1">
    <location>
        <begin position="152"/>
        <end position="164"/>
    </location>
</feature>
<evidence type="ECO:0000313" key="4">
    <source>
        <dbReference type="Proteomes" id="UP001597045"/>
    </source>
</evidence>
<reference evidence="4" key="1">
    <citation type="journal article" date="2019" name="Int. J. Syst. Evol. Microbiol.">
        <title>The Global Catalogue of Microorganisms (GCM) 10K type strain sequencing project: providing services to taxonomists for standard genome sequencing and annotation.</title>
        <authorList>
            <consortium name="The Broad Institute Genomics Platform"/>
            <consortium name="The Broad Institute Genome Sequencing Center for Infectious Disease"/>
            <person name="Wu L."/>
            <person name="Ma J."/>
        </authorList>
    </citation>
    <scope>NUCLEOTIDE SEQUENCE [LARGE SCALE GENOMIC DNA]</scope>
    <source>
        <strain evidence="4">JCM 31486</strain>
    </source>
</reference>
<comment type="caution">
    <text evidence="3">The sequence shown here is derived from an EMBL/GenBank/DDBJ whole genome shotgun (WGS) entry which is preliminary data.</text>
</comment>
<evidence type="ECO:0000313" key="3">
    <source>
        <dbReference type="EMBL" id="MFD1044442.1"/>
    </source>
</evidence>
<keyword evidence="4" id="KW-1185">Reference proteome</keyword>
<name>A0ABW3M2C3_9PSEU</name>
<proteinExistence type="predicted"/>
<feature type="compositionally biased region" description="Low complexity" evidence="1">
    <location>
        <begin position="219"/>
        <end position="237"/>
    </location>
</feature>
<dbReference type="PANTHER" id="PTHR43662">
    <property type="match status" value="1"/>
</dbReference>
<dbReference type="PANTHER" id="PTHR43662:SF3">
    <property type="entry name" value="DOMAIN PROTEIN, PUTATIVE (AFU_ORTHOLOGUE AFUA_6G11970)-RELATED"/>
    <property type="match status" value="1"/>
</dbReference>
<feature type="compositionally biased region" description="Basic and acidic residues" evidence="1">
    <location>
        <begin position="171"/>
        <end position="181"/>
    </location>
</feature>
<organism evidence="3 4">
    <name type="scientific">Kibdelosporangium lantanae</name>
    <dbReference type="NCBI Taxonomy" id="1497396"/>
    <lineage>
        <taxon>Bacteria</taxon>
        <taxon>Bacillati</taxon>
        <taxon>Actinomycetota</taxon>
        <taxon>Actinomycetes</taxon>
        <taxon>Pseudonocardiales</taxon>
        <taxon>Pseudonocardiaceae</taxon>
        <taxon>Kibdelosporangium</taxon>
    </lineage>
</organism>
<feature type="region of interest" description="Disordered" evidence="1">
    <location>
        <begin position="152"/>
        <end position="311"/>
    </location>
</feature>
<evidence type="ECO:0000256" key="1">
    <source>
        <dbReference type="SAM" id="MobiDB-lite"/>
    </source>
</evidence>
<feature type="compositionally biased region" description="Low complexity" evidence="1">
    <location>
        <begin position="182"/>
        <end position="211"/>
    </location>
</feature>